<evidence type="ECO:0000256" key="4">
    <source>
        <dbReference type="ARBA" id="ARBA00022475"/>
    </source>
</evidence>
<feature type="domain" description="ABC transporter" evidence="8">
    <location>
        <begin position="270"/>
        <end position="503"/>
    </location>
</feature>
<dbReference type="InterPro" id="IPR050086">
    <property type="entry name" value="MetN_ABC_transporter-like"/>
</dbReference>
<dbReference type="Proteomes" id="UP001162031">
    <property type="component" value="Unassembled WGS sequence"/>
</dbReference>
<evidence type="ECO:0000313" key="10">
    <source>
        <dbReference type="Proteomes" id="UP001162031"/>
    </source>
</evidence>
<evidence type="ECO:0000256" key="1">
    <source>
        <dbReference type="ARBA" id="ARBA00004202"/>
    </source>
</evidence>
<evidence type="ECO:0000256" key="5">
    <source>
        <dbReference type="ARBA" id="ARBA00022741"/>
    </source>
</evidence>
<keyword evidence="3" id="KW-0813">Transport</keyword>
<dbReference type="GO" id="GO:0016887">
    <property type="term" value="F:ATP hydrolysis activity"/>
    <property type="evidence" value="ECO:0007669"/>
    <property type="project" value="InterPro"/>
</dbReference>
<proteinExistence type="inferred from homology"/>
<comment type="similarity">
    <text evidence="2">Belongs to the ABC transporter superfamily.</text>
</comment>
<protein>
    <recommendedName>
        <fullName evidence="8">ABC transporter domain-containing protein</fullName>
    </recommendedName>
</protein>
<organism evidence="9 10">
    <name type="scientific">Hyaloperonospora brassicae</name>
    <name type="common">Brassica downy mildew</name>
    <name type="synonym">Peronospora brassicae</name>
    <dbReference type="NCBI Taxonomy" id="162125"/>
    <lineage>
        <taxon>Eukaryota</taxon>
        <taxon>Sar</taxon>
        <taxon>Stramenopiles</taxon>
        <taxon>Oomycota</taxon>
        <taxon>Peronosporomycetes</taxon>
        <taxon>Peronosporales</taxon>
        <taxon>Peronosporaceae</taxon>
        <taxon>Hyaloperonospora</taxon>
    </lineage>
</organism>
<dbReference type="SUPFAM" id="SSF52540">
    <property type="entry name" value="P-loop containing nucleoside triphosphate hydrolases"/>
    <property type="match status" value="2"/>
</dbReference>
<dbReference type="Pfam" id="PF13304">
    <property type="entry name" value="AAA_21"/>
    <property type="match status" value="1"/>
</dbReference>
<evidence type="ECO:0000313" key="9">
    <source>
        <dbReference type="EMBL" id="CAI5742530.1"/>
    </source>
</evidence>
<evidence type="ECO:0000256" key="2">
    <source>
        <dbReference type="ARBA" id="ARBA00005417"/>
    </source>
</evidence>
<reference evidence="9" key="1">
    <citation type="submission" date="2022-12" db="EMBL/GenBank/DDBJ databases">
        <authorList>
            <person name="Webb A."/>
        </authorList>
    </citation>
    <scope>NUCLEOTIDE SEQUENCE</scope>
    <source>
        <strain evidence="9">Hp1</strain>
    </source>
</reference>
<dbReference type="PANTHER" id="PTHR43166">
    <property type="entry name" value="AMINO ACID IMPORT ATP-BINDING PROTEIN"/>
    <property type="match status" value="1"/>
</dbReference>
<comment type="subcellular location">
    <subcellularLocation>
        <location evidence="1">Cell membrane</location>
        <topology evidence="1">Peripheral membrane protein</topology>
    </subcellularLocation>
</comment>
<dbReference type="InterPro" id="IPR003593">
    <property type="entry name" value="AAA+_ATPase"/>
</dbReference>
<dbReference type="InterPro" id="IPR017871">
    <property type="entry name" value="ABC_transporter-like_CS"/>
</dbReference>
<keyword evidence="4" id="KW-1003">Cell membrane</keyword>
<comment type="caution">
    <text evidence="9">The sequence shown here is derived from an EMBL/GenBank/DDBJ whole genome shotgun (WGS) entry which is preliminary data.</text>
</comment>
<evidence type="ECO:0000256" key="6">
    <source>
        <dbReference type="ARBA" id="ARBA00022840"/>
    </source>
</evidence>
<dbReference type="Gene3D" id="3.40.50.300">
    <property type="entry name" value="P-loop containing nucleotide triphosphate hydrolases"/>
    <property type="match status" value="2"/>
</dbReference>
<evidence type="ECO:0000256" key="3">
    <source>
        <dbReference type="ARBA" id="ARBA00022448"/>
    </source>
</evidence>
<keyword evidence="5" id="KW-0547">Nucleotide-binding</keyword>
<keyword evidence="10" id="KW-1185">Reference proteome</keyword>
<dbReference type="PROSITE" id="PS50893">
    <property type="entry name" value="ABC_TRANSPORTER_2"/>
    <property type="match status" value="1"/>
</dbReference>
<dbReference type="InterPro" id="IPR003439">
    <property type="entry name" value="ABC_transporter-like_ATP-bd"/>
</dbReference>
<dbReference type="PROSITE" id="PS00211">
    <property type="entry name" value="ABC_TRANSPORTER_1"/>
    <property type="match status" value="1"/>
</dbReference>
<dbReference type="EMBL" id="CANTFL010001471">
    <property type="protein sequence ID" value="CAI5742530.1"/>
    <property type="molecule type" value="Genomic_DNA"/>
</dbReference>
<dbReference type="GO" id="GO:0005524">
    <property type="term" value="F:ATP binding"/>
    <property type="evidence" value="ECO:0007669"/>
    <property type="project" value="UniProtKB-KW"/>
</dbReference>
<sequence length="503" mass="56558">MIALPPDYVIYKDDVHCFLGPNGSGKTQFLTKLQLHVKTQQARGEIAPSWRLANLSLDAHREFVAEHGRRVVADVLGGIGSPRARDLIVRLGLFPVWEQQVRHLSTGEMRKLLLAVSLLETPRASVLILDQPFDGLDVKARRQLRWMLRELTRGFTRLLVETTGAKHEAFAYKTQVLVVANRLDQVFPEIFTHTVLMKQDGDTPFEMLAWPGARNDDVRNNAMMKRLEAFYRDEYEKRAKMTDTELFSLVEQLFECKKDAVSGHMQALAVQLRGVSISYSRKKVLLEDVNFERQVHEHWALLGPNGSGKSSLMRVLMQTPGHGLIGGSVMVVGEQVHVSGSRCSSTESFADSRPTVEAISTDQHIQLLHKSLQSGQEEAQSALSLIEHNAASPEAVELVVRMLLLPDAVKTRTLSRLSQGEQKLVLIARALVARPPLLILDEVTHGLDPFNRAHVLRVIDAIGQHAAWKTHLVLITHHEEEITPCFTRVYEIHDKQLVERSTV</sequence>
<evidence type="ECO:0000259" key="8">
    <source>
        <dbReference type="PROSITE" id="PS50893"/>
    </source>
</evidence>
<accession>A0AAV0V3G9</accession>
<evidence type="ECO:0000256" key="7">
    <source>
        <dbReference type="ARBA" id="ARBA00023136"/>
    </source>
</evidence>
<dbReference type="InterPro" id="IPR027417">
    <property type="entry name" value="P-loop_NTPase"/>
</dbReference>
<gene>
    <name evidence="9" type="ORF">HBR001_LOCUS9027</name>
</gene>
<dbReference type="PANTHER" id="PTHR43166:SF9">
    <property type="entry name" value="GLUTAMATE_ASPARTATE IMPORT ATP-BINDING PROTEIN GLTL"/>
    <property type="match status" value="1"/>
</dbReference>
<dbReference type="InterPro" id="IPR003959">
    <property type="entry name" value="ATPase_AAA_core"/>
</dbReference>
<dbReference type="AlphaFoldDB" id="A0AAV0V3G9"/>
<dbReference type="Pfam" id="PF00005">
    <property type="entry name" value="ABC_tran"/>
    <property type="match status" value="1"/>
</dbReference>
<keyword evidence="7" id="KW-0472">Membrane</keyword>
<keyword evidence="6" id="KW-0067">ATP-binding</keyword>
<name>A0AAV0V3G9_HYABA</name>
<dbReference type="SMART" id="SM00382">
    <property type="entry name" value="AAA"/>
    <property type="match status" value="2"/>
</dbReference>